<dbReference type="Proteomes" id="UP000019132">
    <property type="component" value="Unassembled WGS sequence"/>
</dbReference>
<sequence>MTRINREVSHFFYFSICRLPHKSTLQKNPANHRHHRRLAAALSHQASFAMVSPKNPASAAAANPANATRRPVRSQLRLPAHPFQPTLLTNQKRELVEREGMVQCRKTLNPPQVQVQVQVQRATFWDLGANPPQVQAQLQVDRSWDLVPNPSQMQVQLADIWAVVSKLENIPVSIYLRRDFQDWMKRSPR</sequence>
<dbReference type="InParanoid" id="K3XD40"/>
<evidence type="ECO:0000313" key="2">
    <source>
        <dbReference type="Proteomes" id="UP000019132"/>
    </source>
</evidence>
<organism evidence="1 2">
    <name type="scientific">Globisporangium ultimum (strain ATCC 200006 / CBS 805.95 / DAOM BR144)</name>
    <name type="common">Pythium ultimum</name>
    <dbReference type="NCBI Taxonomy" id="431595"/>
    <lineage>
        <taxon>Eukaryota</taxon>
        <taxon>Sar</taxon>
        <taxon>Stramenopiles</taxon>
        <taxon>Oomycota</taxon>
        <taxon>Peronosporomycetes</taxon>
        <taxon>Pythiales</taxon>
        <taxon>Pythiaceae</taxon>
        <taxon>Globisporangium</taxon>
    </lineage>
</organism>
<reference evidence="1" key="3">
    <citation type="submission" date="2015-02" db="UniProtKB">
        <authorList>
            <consortium name="EnsemblProtists"/>
        </authorList>
    </citation>
    <scope>IDENTIFICATION</scope>
    <source>
        <strain evidence="1">DAOM BR144</strain>
    </source>
</reference>
<proteinExistence type="predicted"/>
<keyword evidence="2" id="KW-1185">Reference proteome</keyword>
<accession>K3XD40</accession>
<evidence type="ECO:0000313" key="1">
    <source>
        <dbReference type="EnsemblProtists" id="PYU1_T015139"/>
    </source>
</evidence>
<protein>
    <submittedName>
        <fullName evidence="1">Uncharacterized protein</fullName>
    </submittedName>
</protein>
<dbReference type="VEuPathDB" id="FungiDB:PYU1_G015108"/>
<name>K3XD40_GLOUD</name>
<reference evidence="2" key="2">
    <citation type="submission" date="2010-04" db="EMBL/GenBank/DDBJ databases">
        <authorList>
            <person name="Buell R."/>
            <person name="Hamilton J."/>
            <person name="Hostetler J."/>
        </authorList>
    </citation>
    <scope>NUCLEOTIDE SEQUENCE [LARGE SCALE GENOMIC DNA]</scope>
    <source>
        <strain evidence="2">DAOM:BR144</strain>
    </source>
</reference>
<dbReference type="EnsemblProtists" id="PYU1_T015139">
    <property type="protein sequence ID" value="PYU1_T015139"/>
    <property type="gene ID" value="PYU1_G015108"/>
</dbReference>
<dbReference type="EMBL" id="ADOS01001329">
    <property type="status" value="NOT_ANNOTATED_CDS"/>
    <property type="molecule type" value="Genomic_DNA"/>
</dbReference>
<dbReference type="HOGENOM" id="CLU_123699_0_0_1"/>
<dbReference type="AlphaFoldDB" id="K3XD40"/>
<reference evidence="2" key="1">
    <citation type="journal article" date="2010" name="Genome Biol.">
        <title>Genome sequence of the necrotrophic plant pathogen Pythium ultimum reveals original pathogenicity mechanisms and effector repertoire.</title>
        <authorList>
            <person name="Levesque C.A."/>
            <person name="Brouwer H."/>
            <person name="Cano L."/>
            <person name="Hamilton J.P."/>
            <person name="Holt C."/>
            <person name="Huitema E."/>
            <person name="Raffaele S."/>
            <person name="Robideau G.P."/>
            <person name="Thines M."/>
            <person name="Win J."/>
            <person name="Zerillo M.M."/>
            <person name="Beakes G.W."/>
            <person name="Boore J.L."/>
            <person name="Busam D."/>
            <person name="Dumas B."/>
            <person name="Ferriera S."/>
            <person name="Fuerstenberg S.I."/>
            <person name="Gachon C.M."/>
            <person name="Gaulin E."/>
            <person name="Govers F."/>
            <person name="Grenville-Briggs L."/>
            <person name="Horner N."/>
            <person name="Hostetler J."/>
            <person name="Jiang R.H."/>
            <person name="Johnson J."/>
            <person name="Krajaejun T."/>
            <person name="Lin H."/>
            <person name="Meijer H.J."/>
            <person name="Moore B."/>
            <person name="Morris P."/>
            <person name="Phuntmart V."/>
            <person name="Puiu D."/>
            <person name="Shetty J."/>
            <person name="Stajich J.E."/>
            <person name="Tripathy S."/>
            <person name="Wawra S."/>
            <person name="van West P."/>
            <person name="Whitty B.R."/>
            <person name="Coutinho P.M."/>
            <person name="Henrissat B."/>
            <person name="Martin F."/>
            <person name="Thomas P.D."/>
            <person name="Tyler B.M."/>
            <person name="De Vries R.P."/>
            <person name="Kamoun S."/>
            <person name="Yandell M."/>
            <person name="Tisserat N."/>
            <person name="Buell C.R."/>
        </authorList>
    </citation>
    <scope>NUCLEOTIDE SEQUENCE</scope>
    <source>
        <strain evidence="2">DAOM:BR144</strain>
    </source>
</reference>